<accession>A0A6L2PAN1</accession>
<reference evidence="2" key="1">
    <citation type="journal article" date="2019" name="Sci. Rep.">
        <title>Draft genome of Tanacetum cinerariifolium, the natural source of mosquito coil.</title>
        <authorList>
            <person name="Yamashiro T."/>
            <person name="Shiraishi A."/>
            <person name="Satake H."/>
            <person name="Nakayama K."/>
        </authorList>
    </citation>
    <scope>NUCLEOTIDE SEQUENCE</scope>
</reference>
<evidence type="ECO:0000256" key="1">
    <source>
        <dbReference type="SAM" id="MobiDB-lite"/>
    </source>
</evidence>
<organism evidence="2">
    <name type="scientific">Tanacetum cinerariifolium</name>
    <name type="common">Dalmatian daisy</name>
    <name type="synonym">Chrysanthemum cinerariifolium</name>
    <dbReference type="NCBI Taxonomy" id="118510"/>
    <lineage>
        <taxon>Eukaryota</taxon>
        <taxon>Viridiplantae</taxon>
        <taxon>Streptophyta</taxon>
        <taxon>Embryophyta</taxon>
        <taxon>Tracheophyta</taxon>
        <taxon>Spermatophyta</taxon>
        <taxon>Magnoliopsida</taxon>
        <taxon>eudicotyledons</taxon>
        <taxon>Gunneridae</taxon>
        <taxon>Pentapetalae</taxon>
        <taxon>asterids</taxon>
        <taxon>campanulids</taxon>
        <taxon>Asterales</taxon>
        <taxon>Asteraceae</taxon>
        <taxon>Asteroideae</taxon>
        <taxon>Anthemideae</taxon>
        <taxon>Anthemidinae</taxon>
        <taxon>Tanacetum</taxon>
    </lineage>
</organism>
<dbReference type="EMBL" id="BKCJ010010917">
    <property type="protein sequence ID" value="GEU93734.1"/>
    <property type="molecule type" value="Genomic_DNA"/>
</dbReference>
<feature type="compositionally biased region" description="Acidic residues" evidence="1">
    <location>
        <begin position="1"/>
        <end position="14"/>
    </location>
</feature>
<feature type="compositionally biased region" description="Pro residues" evidence="1">
    <location>
        <begin position="175"/>
        <end position="188"/>
    </location>
</feature>
<feature type="compositionally biased region" description="Pro residues" evidence="1">
    <location>
        <begin position="100"/>
        <end position="109"/>
    </location>
</feature>
<proteinExistence type="predicted"/>
<gene>
    <name evidence="2" type="ORF">Tci_065712</name>
</gene>
<feature type="region of interest" description="Disordered" evidence="1">
    <location>
        <begin position="257"/>
        <end position="276"/>
    </location>
</feature>
<evidence type="ECO:0000313" key="2">
    <source>
        <dbReference type="EMBL" id="GEU93734.1"/>
    </source>
</evidence>
<feature type="compositionally biased region" description="Low complexity" evidence="1">
    <location>
        <begin position="157"/>
        <end position="174"/>
    </location>
</feature>
<dbReference type="PRINTS" id="PR01217">
    <property type="entry name" value="PRICHEXTENSN"/>
</dbReference>
<sequence length="290" mass="31529">MEEDPEEDPVDYPADEGNKEEKEESSEDDDDEEEEEAFEEDEEEEHLALTGSAALPAIDHVSSAEETEPFETDEARKSVRPQPPMTASIEALIAEYASAPTPPSPPPSSFLPLSSPLPRIPSPPLLLTPLHTSPTYASVPLGYKAAMVRLRATSPSTYHPLPSPSPLTSHSSPLPQTPSPPLHVPSPPLLLPSANRESDILKVDIPSQKRLCLTAPTSKFEVKESSTTAVARQTGHTLARRVDYGFIDTLDTSIPTASDEFPLPKEVPTASEESSPCCDKEMPLLRRLHC</sequence>
<feature type="region of interest" description="Disordered" evidence="1">
    <location>
        <begin position="157"/>
        <end position="188"/>
    </location>
</feature>
<feature type="compositionally biased region" description="Acidic residues" evidence="1">
    <location>
        <begin position="23"/>
        <end position="45"/>
    </location>
</feature>
<feature type="region of interest" description="Disordered" evidence="1">
    <location>
        <begin position="1"/>
        <end position="126"/>
    </location>
</feature>
<protein>
    <submittedName>
        <fullName evidence="2">Uncharacterized protein</fullName>
    </submittedName>
</protein>
<name>A0A6L2PAN1_TANCI</name>
<comment type="caution">
    <text evidence="2">The sequence shown here is derived from an EMBL/GenBank/DDBJ whole genome shotgun (WGS) entry which is preliminary data.</text>
</comment>
<dbReference type="AlphaFoldDB" id="A0A6L2PAN1"/>